<sequence>MRASSAGARYPGRVVNAGWLRRGLVLAALLGPAGCSTQLVSLNEGPREYVATDYENVLRSWTRTEHLFALSELDNFLTATATFESWDFRWAYVVRYAQDYRLTIEQRQKLLEKTLEETRQRHQFFVAIFGGERKYNDLSTPDSAWIVRLIDDTGNETAPEEIVAIAKPNALERTYFPYNTVWRQAFRIRFPRATADGKPTISPSARWFGLRFAGAQGNSELVWQVNEEAEPVDPAELEQGAARPLRPNSGQL</sequence>
<proteinExistence type="predicted"/>
<dbReference type="STRING" id="448385.sce7986"/>
<protein>
    <submittedName>
        <fullName evidence="2">Uncharacterized protein</fullName>
    </submittedName>
</protein>
<evidence type="ECO:0000256" key="1">
    <source>
        <dbReference type="SAM" id="MobiDB-lite"/>
    </source>
</evidence>
<dbReference type="eggNOG" id="ENOG5033MBY">
    <property type="taxonomic scope" value="Bacteria"/>
</dbReference>
<accession>A9FGV5</accession>
<organism evidence="2 3">
    <name type="scientific">Sorangium cellulosum (strain So ce56)</name>
    <name type="common">Polyangium cellulosum (strain So ce56)</name>
    <dbReference type="NCBI Taxonomy" id="448385"/>
    <lineage>
        <taxon>Bacteria</taxon>
        <taxon>Pseudomonadati</taxon>
        <taxon>Myxococcota</taxon>
        <taxon>Polyangia</taxon>
        <taxon>Polyangiales</taxon>
        <taxon>Polyangiaceae</taxon>
        <taxon>Sorangium</taxon>
    </lineage>
</organism>
<name>A9FGV5_SORC5</name>
<dbReference type="KEGG" id="scl:sce7986"/>
<dbReference type="AlphaFoldDB" id="A9FGV5"/>
<reference evidence="2 3" key="1">
    <citation type="journal article" date="2007" name="Nat. Biotechnol.">
        <title>Complete genome sequence of the myxobacterium Sorangium cellulosum.</title>
        <authorList>
            <person name="Schneiker S."/>
            <person name="Perlova O."/>
            <person name="Kaiser O."/>
            <person name="Gerth K."/>
            <person name="Alici A."/>
            <person name="Altmeyer M.O."/>
            <person name="Bartels D."/>
            <person name="Bekel T."/>
            <person name="Beyer S."/>
            <person name="Bode E."/>
            <person name="Bode H.B."/>
            <person name="Bolten C.J."/>
            <person name="Choudhuri J.V."/>
            <person name="Doss S."/>
            <person name="Elnakady Y.A."/>
            <person name="Frank B."/>
            <person name="Gaigalat L."/>
            <person name="Goesmann A."/>
            <person name="Groeger C."/>
            <person name="Gross F."/>
            <person name="Jelsbak L."/>
            <person name="Jelsbak L."/>
            <person name="Kalinowski J."/>
            <person name="Kegler C."/>
            <person name="Knauber T."/>
            <person name="Konietzny S."/>
            <person name="Kopp M."/>
            <person name="Krause L."/>
            <person name="Krug D."/>
            <person name="Linke B."/>
            <person name="Mahmud T."/>
            <person name="Martinez-Arias R."/>
            <person name="McHardy A.C."/>
            <person name="Merai M."/>
            <person name="Meyer F."/>
            <person name="Mormann S."/>
            <person name="Munoz-Dorado J."/>
            <person name="Perez J."/>
            <person name="Pradella S."/>
            <person name="Rachid S."/>
            <person name="Raddatz G."/>
            <person name="Rosenau F."/>
            <person name="Rueckert C."/>
            <person name="Sasse F."/>
            <person name="Scharfe M."/>
            <person name="Schuster S.C."/>
            <person name="Suen G."/>
            <person name="Treuner-Lange A."/>
            <person name="Velicer G.J."/>
            <person name="Vorholter F.-J."/>
            <person name="Weissman K.J."/>
            <person name="Welch R.D."/>
            <person name="Wenzel S.C."/>
            <person name="Whitworth D.E."/>
            <person name="Wilhelm S."/>
            <person name="Wittmann C."/>
            <person name="Bloecker H."/>
            <person name="Puehler A."/>
            <person name="Mueller R."/>
        </authorList>
    </citation>
    <scope>NUCLEOTIDE SEQUENCE [LARGE SCALE GENOMIC DNA]</scope>
    <source>
        <strain evidence="3">So ce56</strain>
    </source>
</reference>
<dbReference type="EMBL" id="AM746676">
    <property type="protein sequence ID" value="CAN98157.1"/>
    <property type="molecule type" value="Genomic_DNA"/>
</dbReference>
<dbReference type="HOGENOM" id="CLU_1102242_0_0_7"/>
<gene>
    <name evidence="2" type="ordered locus">sce7986</name>
</gene>
<evidence type="ECO:0000313" key="3">
    <source>
        <dbReference type="Proteomes" id="UP000002139"/>
    </source>
</evidence>
<dbReference type="Proteomes" id="UP000002139">
    <property type="component" value="Chromosome"/>
</dbReference>
<keyword evidence="3" id="KW-1185">Reference proteome</keyword>
<dbReference type="BioCyc" id="SCEL448385:SCE_RS40895-MONOMER"/>
<feature type="region of interest" description="Disordered" evidence="1">
    <location>
        <begin position="230"/>
        <end position="252"/>
    </location>
</feature>
<evidence type="ECO:0000313" key="2">
    <source>
        <dbReference type="EMBL" id="CAN98157.1"/>
    </source>
</evidence>